<dbReference type="Proteomes" id="UP000182373">
    <property type="component" value="Chromosome"/>
</dbReference>
<feature type="region of interest" description="Disordered" evidence="1">
    <location>
        <begin position="20"/>
        <end position="62"/>
    </location>
</feature>
<proteinExistence type="predicted"/>
<name>A0AAC9P9Q1_9PROT</name>
<accession>A0AAC9P9Q1</accession>
<feature type="signal peptide" evidence="2">
    <location>
        <begin position="1"/>
        <end position="20"/>
    </location>
</feature>
<gene>
    <name evidence="3" type="ORF">GbCGDNIH9_1962</name>
</gene>
<evidence type="ECO:0000313" key="3">
    <source>
        <dbReference type="EMBL" id="APH55279.1"/>
    </source>
</evidence>
<sequence length="97" mass="10061">MRYPVSIVLAFILAACSAPAPKEGSAAPTPPPPEKAPVANVVTPTPSAAPDSAAANTVPAEPDHCDAKALSHADYKACLKHLHMGQFHGHPTYYGLH</sequence>
<dbReference type="EMBL" id="CP018191">
    <property type="protein sequence ID" value="APH55279.1"/>
    <property type="molecule type" value="Genomic_DNA"/>
</dbReference>
<dbReference type="RefSeq" id="WP_072573101.1">
    <property type="nucleotide sequence ID" value="NZ_CP018191.1"/>
</dbReference>
<protein>
    <submittedName>
        <fullName evidence="3">Secreted protein</fullName>
    </submittedName>
</protein>
<dbReference type="AlphaFoldDB" id="A0AAC9P9Q1"/>
<evidence type="ECO:0000256" key="1">
    <source>
        <dbReference type="SAM" id="MobiDB-lite"/>
    </source>
</evidence>
<evidence type="ECO:0000256" key="2">
    <source>
        <dbReference type="SAM" id="SignalP"/>
    </source>
</evidence>
<reference evidence="4" key="1">
    <citation type="submission" date="2016-11" db="EMBL/GenBank/DDBJ databases">
        <title>Comparative genomic and phenotypic analysis of Granulibacter bethesdensis clinical isolates from patients with chronic granulomatous disease.</title>
        <authorList>
            <person name="Zarember K.A."/>
            <person name="Porcella S.F."/>
            <person name="Chu J."/>
            <person name="Ding L."/>
            <person name="Dahlstrom E."/>
            <person name="Barbian K."/>
            <person name="Martens C."/>
            <person name="Sykora L."/>
            <person name="Kramer S."/>
            <person name="Pettinato A.M."/>
            <person name="Hong H."/>
            <person name="Wald G."/>
            <person name="Berg L.J."/>
            <person name="Rogge L.S."/>
            <person name="Greenberg D.E."/>
            <person name="Falcone E.L."/>
            <person name="Neves J.F."/>
            <person name="Simoes M.J."/>
            <person name="Casal M."/>
            <person name="Rodriguez-Lopez F.C."/>
            <person name="Zelazny A."/>
            <person name="Gallin J.I."/>
            <person name="Holland S.M."/>
        </authorList>
    </citation>
    <scope>NUCLEOTIDE SEQUENCE [LARGE SCALE GENOMIC DNA]</scope>
    <source>
        <strain evidence="4">NIH9.1</strain>
    </source>
</reference>
<organism evidence="3 4">
    <name type="scientific">Granulibacter bethesdensis</name>
    <dbReference type="NCBI Taxonomy" id="364410"/>
    <lineage>
        <taxon>Bacteria</taxon>
        <taxon>Pseudomonadati</taxon>
        <taxon>Pseudomonadota</taxon>
        <taxon>Alphaproteobacteria</taxon>
        <taxon>Acetobacterales</taxon>
        <taxon>Acetobacteraceae</taxon>
        <taxon>Granulibacter</taxon>
    </lineage>
</organism>
<feature type="compositionally biased region" description="Low complexity" evidence="1">
    <location>
        <begin position="36"/>
        <end position="60"/>
    </location>
</feature>
<feature type="chain" id="PRO_5042181078" evidence="2">
    <location>
        <begin position="21"/>
        <end position="97"/>
    </location>
</feature>
<evidence type="ECO:0000313" key="4">
    <source>
        <dbReference type="Proteomes" id="UP000182373"/>
    </source>
</evidence>
<keyword evidence="2" id="KW-0732">Signal</keyword>
<dbReference type="PROSITE" id="PS51257">
    <property type="entry name" value="PROKAR_LIPOPROTEIN"/>
    <property type="match status" value="1"/>
</dbReference>